<dbReference type="GO" id="GO:0003700">
    <property type="term" value="F:DNA-binding transcription factor activity"/>
    <property type="evidence" value="ECO:0007669"/>
    <property type="project" value="InterPro"/>
</dbReference>
<dbReference type="Pfam" id="PF12833">
    <property type="entry name" value="HTH_18"/>
    <property type="match status" value="1"/>
</dbReference>
<organism evidence="2 3">
    <name type="scientific">Actinomadura citrea</name>
    <dbReference type="NCBI Taxonomy" id="46158"/>
    <lineage>
        <taxon>Bacteria</taxon>
        <taxon>Bacillati</taxon>
        <taxon>Actinomycetota</taxon>
        <taxon>Actinomycetes</taxon>
        <taxon>Streptosporangiales</taxon>
        <taxon>Thermomonosporaceae</taxon>
        <taxon>Actinomadura</taxon>
    </lineage>
</organism>
<sequence length="229" mass="24778">MGLIFDAVAGEVPLVQRVWSARCDAATGFASAAKGSSMIAFARSGDRLTVHLRGPETGATQLTCPEGSEFFGVELRLGAYLPLFPPSGLADLNDALLPTLPGGRILLDGRDWEMPNEQNVDVFVSRLVRAGLLTFDPLVDVIRHGERPRAMSERTAQIRFRRAVGISRRKLVSIERARHAARLLAAGASLADVVTVGGYYDQPQLARAMRWATGHTPGELRSGIPFVAF</sequence>
<feature type="domain" description="HTH araC/xylS-type" evidence="1">
    <location>
        <begin position="151"/>
        <end position="223"/>
    </location>
</feature>
<accession>A0A7Y9GCL5</accession>
<dbReference type="AlphaFoldDB" id="A0A7Y9GCL5"/>
<comment type="caution">
    <text evidence="2">The sequence shown here is derived from an EMBL/GenBank/DDBJ whole genome shotgun (WGS) entry which is preliminary data.</text>
</comment>
<evidence type="ECO:0000313" key="3">
    <source>
        <dbReference type="Proteomes" id="UP000591272"/>
    </source>
</evidence>
<proteinExistence type="predicted"/>
<dbReference type="Proteomes" id="UP000591272">
    <property type="component" value="Unassembled WGS sequence"/>
</dbReference>
<dbReference type="SMART" id="SM00342">
    <property type="entry name" value="HTH_ARAC"/>
    <property type="match status" value="1"/>
</dbReference>
<dbReference type="InterPro" id="IPR018060">
    <property type="entry name" value="HTH_AraC"/>
</dbReference>
<dbReference type="PROSITE" id="PS01124">
    <property type="entry name" value="HTH_ARAC_FAMILY_2"/>
    <property type="match status" value="1"/>
</dbReference>
<reference evidence="2 3" key="1">
    <citation type="submission" date="2020-07" db="EMBL/GenBank/DDBJ databases">
        <title>Sequencing the genomes of 1000 actinobacteria strains.</title>
        <authorList>
            <person name="Klenk H.-P."/>
        </authorList>
    </citation>
    <scope>NUCLEOTIDE SEQUENCE [LARGE SCALE GENOMIC DNA]</scope>
    <source>
        <strain evidence="2 3">DSM 43461</strain>
    </source>
</reference>
<evidence type="ECO:0000313" key="2">
    <source>
        <dbReference type="EMBL" id="NYE13996.1"/>
    </source>
</evidence>
<dbReference type="RefSeq" id="WP_179834953.1">
    <property type="nucleotide sequence ID" value="NZ_BMRD01000039.1"/>
</dbReference>
<gene>
    <name evidence="2" type="ORF">BJ999_004292</name>
</gene>
<keyword evidence="3" id="KW-1185">Reference proteome</keyword>
<dbReference type="Gene3D" id="1.10.10.60">
    <property type="entry name" value="Homeodomain-like"/>
    <property type="match status" value="1"/>
</dbReference>
<dbReference type="EMBL" id="JACCBT010000001">
    <property type="protein sequence ID" value="NYE13996.1"/>
    <property type="molecule type" value="Genomic_DNA"/>
</dbReference>
<name>A0A7Y9GCL5_9ACTN</name>
<evidence type="ECO:0000259" key="1">
    <source>
        <dbReference type="PROSITE" id="PS01124"/>
    </source>
</evidence>
<protein>
    <recommendedName>
        <fullName evidence="1">HTH araC/xylS-type domain-containing protein</fullName>
    </recommendedName>
</protein>
<dbReference type="GO" id="GO:0043565">
    <property type="term" value="F:sequence-specific DNA binding"/>
    <property type="evidence" value="ECO:0007669"/>
    <property type="project" value="InterPro"/>
</dbReference>